<dbReference type="SUPFAM" id="SSF49313">
    <property type="entry name" value="Cadherin-like"/>
    <property type="match status" value="12"/>
</dbReference>
<dbReference type="eggNOG" id="COG3209">
    <property type="taxonomic scope" value="Bacteria"/>
</dbReference>
<dbReference type="InterPro" id="IPR047589">
    <property type="entry name" value="DUF11_rpt"/>
</dbReference>
<dbReference type="SMR" id="Q74BG8"/>
<reference evidence="4 5" key="1">
    <citation type="journal article" date="2003" name="Science">
        <title>Genome of Geobacter sulfurreducens: metal reduction in subsurface environments.</title>
        <authorList>
            <person name="Methe B.A."/>
            <person name="Nelson K.E."/>
            <person name="Eisen J.A."/>
            <person name="Paulsen I.T."/>
            <person name="Nelson W."/>
            <person name="Heidelberg J.F."/>
            <person name="Wu D."/>
            <person name="Wu M."/>
            <person name="Ward N."/>
            <person name="Beanan M.J."/>
            <person name="Dodson R.J."/>
            <person name="Madupu R."/>
            <person name="Brinkac L.M."/>
            <person name="Daugherty S.C."/>
            <person name="DeBoy R.T."/>
            <person name="Durkin A.S."/>
            <person name="Gwinn M."/>
            <person name="Kolonay J.F."/>
            <person name="Sullivan S.A."/>
            <person name="Haft D.H."/>
            <person name="Selengut J."/>
            <person name="Davidsen T.M."/>
            <person name="Zafar N."/>
            <person name="White O."/>
            <person name="Tran B."/>
            <person name="Romero C."/>
            <person name="Forberger H.A."/>
            <person name="Weidman J."/>
            <person name="Khouri H."/>
            <person name="Feldblyum T.V."/>
            <person name="Utterback T.R."/>
            <person name="Van Aken S.E."/>
            <person name="Lovley D.R."/>
            <person name="Fraser C.M."/>
        </authorList>
    </citation>
    <scope>NUCLEOTIDE SEQUENCE [LARGE SCALE GENOMIC DNA]</scope>
    <source>
        <strain evidence="5">ATCC 51573 / DSM 12127 / PCA</strain>
    </source>
</reference>
<dbReference type="OrthoDB" id="5388988at2"/>
<dbReference type="InterPro" id="IPR006644">
    <property type="entry name" value="Cadg"/>
</dbReference>
<dbReference type="InterPro" id="IPR011992">
    <property type="entry name" value="EF-hand-dom_pair"/>
</dbReference>
<dbReference type="Pfam" id="PF18887">
    <property type="entry name" value="MBG_3"/>
    <property type="match status" value="1"/>
</dbReference>
<dbReference type="PROSITE" id="PS00018">
    <property type="entry name" value="EF_HAND_1"/>
    <property type="match status" value="2"/>
</dbReference>
<reference evidence="4 5" key="2">
    <citation type="journal article" date="2012" name="BMC Genomics">
        <title>Comparative genomic analysis of Geobacter sulfurreducens KN400, a strain with enhanced capacity for extracellular electron transfer and electricity production.</title>
        <authorList>
            <person name="Butler J.E."/>
            <person name="Young N.D."/>
            <person name="Aklujkar M."/>
            <person name="Lovley D.R."/>
        </authorList>
    </citation>
    <scope>NUCLEOTIDE SEQUENCE [LARGE SCALE GENOMIC DNA]</scope>
    <source>
        <strain evidence="5">ATCC 51573 / DSM 12127 / PCA</strain>
    </source>
</reference>
<dbReference type="SMART" id="SM00089">
    <property type="entry name" value="PKD"/>
    <property type="match status" value="7"/>
</dbReference>
<dbReference type="NCBIfam" id="TIGR01451">
    <property type="entry name" value="B_ant_repeat"/>
    <property type="match status" value="1"/>
</dbReference>
<dbReference type="InterPro" id="IPR043772">
    <property type="entry name" value="MBG_3"/>
</dbReference>
<dbReference type="Gene3D" id="2.60.40.10">
    <property type="entry name" value="Immunoglobulins"/>
    <property type="match status" value="12"/>
</dbReference>
<proteinExistence type="predicted"/>
<feature type="signal peptide" evidence="1">
    <location>
        <begin position="1"/>
        <end position="28"/>
    </location>
</feature>
<dbReference type="InterPro" id="IPR015919">
    <property type="entry name" value="Cadherin-like_sf"/>
</dbReference>
<dbReference type="PROSITE" id="PS50222">
    <property type="entry name" value="EF_HAND_2"/>
    <property type="match status" value="1"/>
</dbReference>
<evidence type="ECO:0000259" key="2">
    <source>
        <dbReference type="PROSITE" id="PS50222"/>
    </source>
</evidence>
<gene>
    <name evidence="4" type="ordered locus">GSU2073</name>
</gene>
<dbReference type="PROSITE" id="PS50268">
    <property type="entry name" value="CADHERIN_2"/>
    <property type="match status" value="1"/>
</dbReference>
<dbReference type="KEGG" id="gsu:GSU2073"/>
<accession>Q74BG8</accession>
<dbReference type="GO" id="GO:0005509">
    <property type="term" value="F:calcium ion binding"/>
    <property type="evidence" value="ECO:0007669"/>
    <property type="project" value="InterPro"/>
</dbReference>
<dbReference type="GO" id="GO:0007156">
    <property type="term" value="P:homophilic cell adhesion via plasma membrane adhesion molecules"/>
    <property type="evidence" value="ECO:0007669"/>
    <property type="project" value="InterPro"/>
</dbReference>
<dbReference type="Proteomes" id="UP000000577">
    <property type="component" value="Chromosome"/>
</dbReference>
<sequence length="1779" mass="182810">MKTLASLCRAVAVAVLVGLGIASGVVEAADWTLSSRNSTVNFEDASTYGVYGWTIDGKQIVSQLGFYCRVGTSGPEYPLISNDVDAEGMFTVTRPANQADPAALALVYTSLDGTYSVEVAYRLTGGATGSKRSTLKRVITIKNLRGSPLDFHFYAYSDYDLSLPFSNDNVAIVGKRAFQSGFTSTSDKNGNGYSVVQSSTLSPSRYGVDMTQFIGLLANGSTPYNLDNFGGPYTNTNADVQFAIQWDLAIPANGSVSFEIADEAYPSKPLFLAKTHPGQCAAYAQPLTYTYTYDNTVNTIDLHNLLISDKLPAGIDFVSATNGGEYKADTREIVWSLPLLAKGAGQQTFQATVLYNSPRDIAANTANNLTMGLSDETYPRYVQDTIALCNHPPQISSVPATVASASALYTYQVRASDADAGTVLTYSFDAAPSGMSISSAGLVQWTPTNSQTGTFPVTVRVSDGQLAATQSFSVAVAPANRPPVIASSPVTAAVVGQLYSYTVSATDPDGDTLYYSISAPTGKTLPTGMAMGMTTGTLTWTPSSSTPANWDVIVAVTDTKFNRTTQSFTITVTDGKVNQAPLIASSPVTSATEGALYSYQVVASDPNGDSLTYALTTAPSGMSIAANGTISWTPLASQAGAHTVVVTVSDGALSATQTFTVTVTKLNRAPGITSTAVTSVSEGAAYGYAVSASDPDGDALTYSLTASPPGMTISPAGLISWNPGYTDAGSYTVTVKVSDPAGLFATQTYTLLVTDTNRAPVVTMPADQSTPEGTAVNLHIKASDADNNTLAYSATGLPPGLSINSSSGVITGTLGYTAAGIYSVRVMVGDGITSSSVSFSWTVTDVNRAPGVIAPANRTNVEGTVVNLTVAGTDPDGDALTYSATGLPAGLAINASTGAITGTIDYSAAAGSPYTVTVTATDPSNAKGSASFTWTVTAYVKQTPSISWATPGAITYGTALGGTQLNATASVPGTFVYTPAAGTVLNAGTRTLSVVFTPSDPNAYTSASATVSLTVDKAVASVSLTGLSATYDGTPKAVAASTIPPGLGINLTYAGGSSAPTAAGSYPVVATVTDANYSGSATGTLAIARAVPAISWAEPAAVYAGTVLGSNQLNATADVAGSFSYNPAAGTVLSTAGPVTLTATFTPADAVNYTTATRSVSITVTMAPQQPPAVIKPADQTSDKDVMVNLQIQAIDADGDALTYSASGLPTGLSINSATGLISGIPTTVGTYTITVSVTDGTATTRTTFTWMVIIPPTAPVVTKPADQASPENGSVSLQIQATDVNGDGLTYSAAGLPPGLTMNSKTGLISGNIPYCSAGTYPVTIMAKDPGNLSGSTMFSWVVTKTNVAPIVIKPANQSSPLNNGVSLQIQATDQNCGDSLIYSASDLPSGLAINSGSGLISGTATVAGAYNVVVTVGDGMTTSSTTFSWTVNSQVVNEPPVIISSPILIAEKEKAYRYDVNAVDPNNDALTYRLIQRPSRMTISSSTGLISWTPQDTGSYTVTVEVADAKGLKATQSYTLRVITSNSAPTVTNPGNQTSWEEKPVNLQIRASDSNGDKIFYSATGLPAGLSINESTGLISGTTAAGAAAAGPFTVTVTVSDGSASTSTVFAWTVIPAVVNLPPVVTSAPATAAIRNKIYRYDVNTTDPNGDTVTYKLVTRPSGMSISSSTGLIQWTPKDTGTYPVKVEVSDAKGLKAYQSFTVTVYRRSSDVPAGAVIGFSAQSIMDAFDANGNGVVTPGDFMQILRRGEAGSILPDSNGNGRIDGHDIRTYLGEML</sequence>
<dbReference type="SMART" id="SM00736">
    <property type="entry name" value="CADG"/>
    <property type="match status" value="12"/>
</dbReference>
<keyword evidence="1" id="KW-0732">Signal</keyword>
<dbReference type="InterPro" id="IPR018247">
    <property type="entry name" value="EF_Hand_1_Ca_BS"/>
</dbReference>
<dbReference type="EnsemblBacteria" id="AAR35449">
    <property type="protein sequence ID" value="AAR35449"/>
    <property type="gene ID" value="GSU2073"/>
</dbReference>
<protein>
    <submittedName>
        <fullName evidence="4">Dystroglycan-type cadherin-like domain repeat protein</fullName>
    </submittedName>
</protein>
<evidence type="ECO:0000256" key="1">
    <source>
        <dbReference type="SAM" id="SignalP"/>
    </source>
</evidence>
<dbReference type="InParanoid" id="Q74BG8"/>
<dbReference type="InterPro" id="IPR013783">
    <property type="entry name" value="Ig-like_fold"/>
</dbReference>
<dbReference type="STRING" id="243231.GSU2073"/>
<feature type="domain" description="EF-hand" evidence="2">
    <location>
        <begin position="1724"/>
        <end position="1754"/>
    </location>
</feature>
<dbReference type="GO" id="GO:0005886">
    <property type="term" value="C:plasma membrane"/>
    <property type="evidence" value="ECO:0000318"/>
    <property type="project" value="GO_Central"/>
</dbReference>
<keyword evidence="5" id="KW-1185">Reference proteome</keyword>
<dbReference type="InterPro" id="IPR022409">
    <property type="entry name" value="PKD/Chitinase_dom"/>
</dbReference>
<name>Q74BG8_GEOSL</name>
<dbReference type="PATRIC" id="fig|243231.5.peg.2109"/>
<dbReference type="eggNOG" id="COG3391">
    <property type="taxonomic scope" value="Bacteria"/>
</dbReference>
<dbReference type="InterPro" id="IPR002048">
    <property type="entry name" value="EF_hand_dom"/>
</dbReference>
<dbReference type="eggNOG" id="COG3227">
    <property type="taxonomic scope" value="Bacteria"/>
</dbReference>
<dbReference type="InterPro" id="IPR002126">
    <property type="entry name" value="Cadherin-like_dom"/>
</dbReference>
<dbReference type="HOGENOM" id="CLU_238615_0_0_7"/>
<evidence type="ECO:0000259" key="3">
    <source>
        <dbReference type="PROSITE" id="PS50268"/>
    </source>
</evidence>
<evidence type="ECO:0000313" key="4">
    <source>
        <dbReference type="EMBL" id="AAR35449.1"/>
    </source>
</evidence>
<dbReference type="SUPFAM" id="SSF47473">
    <property type="entry name" value="EF-hand"/>
    <property type="match status" value="1"/>
</dbReference>
<organism evidence="4 5">
    <name type="scientific">Geobacter sulfurreducens (strain ATCC 51573 / DSM 12127 / PCA)</name>
    <dbReference type="NCBI Taxonomy" id="243231"/>
    <lineage>
        <taxon>Bacteria</taxon>
        <taxon>Pseudomonadati</taxon>
        <taxon>Thermodesulfobacteriota</taxon>
        <taxon>Desulfuromonadia</taxon>
        <taxon>Geobacterales</taxon>
        <taxon>Geobacteraceae</taxon>
        <taxon>Geobacter</taxon>
    </lineage>
</organism>
<dbReference type="EMBL" id="AE017180">
    <property type="protein sequence ID" value="AAR35449.1"/>
    <property type="molecule type" value="Genomic_DNA"/>
</dbReference>
<dbReference type="RefSeq" id="WP_010942715.1">
    <property type="nucleotide sequence ID" value="NC_002939.5"/>
</dbReference>
<evidence type="ECO:0000313" key="5">
    <source>
        <dbReference type="Proteomes" id="UP000000577"/>
    </source>
</evidence>
<dbReference type="Pfam" id="PF05345">
    <property type="entry name" value="He_PIG"/>
    <property type="match status" value="12"/>
</dbReference>
<feature type="domain" description="Cadherin" evidence="3">
    <location>
        <begin position="672"/>
        <end position="801"/>
    </location>
</feature>
<feature type="chain" id="PRO_5004284910" evidence="1">
    <location>
        <begin position="29"/>
        <end position="1779"/>
    </location>
</feature>